<keyword evidence="3" id="KW-1185">Reference proteome</keyword>
<dbReference type="PROSITE" id="PS50011">
    <property type="entry name" value="PROTEIN_KINASE_DOM"/>
    <property type="match status" value="1"/>
</dbReference>
<dbReference type="WBParaSite" id="MBELARI_LOCUS8673">
    <property type="protein sequence ID" value="MBELARI_LOCUS8673"/>
    <property type="gene ID" value="MBELARI_LOCUS8673"/>
</dbReference>
<dbReference type="Pfam" id="PF00069">
    <property type="entry name" value="Pkinase"/>
    <property type="match status" value="1"/>
</dbReference>
<feature type="region of interest" description="Disordered" evidence="1">
    <location>
        <begin position="311"/>
        <end position="381"/>
    </location>
</feature>
<name>A0AAF3FNA7_9BILA</name>
<sequence>MTTKDPVANINIGDKVTGSFIVRKKLGEGSCGSVWLVETIQGNPSRYAMKVEPHQKSKDEEILRMEMYVLKKMQFSKHISKFIASGTQGNYSYMIMSLLGKDLVDNRRKCPGRKVSHGTTLRLSLQGVQALEDLHKTGFVHRDVKPCNFAIGIKNKKILVLFDFGLCRQIMLPDKVGRLRLREPRARVSFRGTVRYCSVNVHAGKEQGRHDDLYGLLYTMIETTTGTLPWKGLARVDSAKCKQRTSDAVLMKDCPSSFAEWISMLKKLNYTDTPPYEKIRTALAKNIKDLNVKMTDDYDWDKISKNEKKQSKDKLDLSIKDAAEKDRGGDNDTNRDVDESVFTETSVNNYEEGCAEEDTLDQAPDRMKTEEAADNMKSADR</sequence>
<dbReference type="InterPro" id="IPR000719">
    <property type="entry name" value="Prot_kinase_dom"/>
</dbReference>
<reference evidence="4 5" key="1">
    <citation type="submission" date="2024-02" db="UniProtKB">
        <authorList>
            <consortium name="WormBaseParasite"/>
        </authorList>
    </citation>
    <scope>IDENTIFICATION</scope>
</reference>
<evidence type="ECO:0000313" key="3">
    <source>
        <dbReference type="Proteomes" id="UP000887575"/>
    </source>
</evidence>
<protein>
    <submittedName>
        <fullName evidence="4 5">Protein kinase domain-containing protein</fullName>
    </submittedName>
</protein>
<proteinExistence type="predicted"/>
<dbReference type="AlphaFoldDB" id="A0AAF3FNA7"/>
<dbReference type="InterPro" id="IPR011009">
    <property type="entry name" value="Kinase-like_dom_sf"/>
</dbReference>
<feature type="domain" description="Protein kinase" evidence="2">
    <location>
        <begin position="20"/>
        <end position="315"/>
    </location>
</feature>
<feature type="compositionally biased region" description="Basic and acidic residues" evidence="1">
    <location>
        <begin position="311"/>
        <end position="338"/>
    </location>
</feature>
<dbReference type="SMART" id="SM00220">
    <property type="entry name" value="S_TKc"/>
    <property type="match status" value="1"/>
</dbReference>
<dbReference type="SUPFAM" id="SSF56112">
    <property type="entry name" value="Protein kinase-like (PK-like)"/>
    <property type="match status" value="1"/>
</dbReference>
<dbReference type="Proteomes" id="UP000887575">
    <property type="component" value="Unassembled WGS sequence"/>
</dbReference>
<dbReference type="GO" id="GO:0005524">
    <property type="term" value="F:ATP binding"/>
    <property type="evidence" value="ECO:0007669"/>
    <property type="project" value="InterPro"/>
</dbReference>
<organism evidence="3 4">
    <name type="scientific">Mesorhabditis belari</name>
    <dbReference type="NCBI Taxonomy" id="2138241"/>
    <lineage>
        <taxon>Eukaryota</taxon>
        <taxon>Metazoa</taxon>
        <taxon>Ecdysozoa</taxon>
        <taxon>Nematoda</taxon>
        <taxon>Chromadorea</taxon>
        <taxon>Rhabditida</taxon>
        <taxon>Rhabditina</taxon>
        <taxon>Rhabditomorpha</taxon>
        <taxon>Rhabditoidea</taxon>
        <taxon>Rhabditidae</taxon>
        <taxon>Mesorhabditinae</taxon>
        <taxon>Mesorhabditis</taxon>
    </lineage>
</organism>
<evidence type="ECO:0000313" key="5">
    <source>
        <dbReference type="WBParaSite" id="MBELARI_LOCUS8848"/>
    </source>
</evidence>
<dbReference type="InterPro" id="IPR050235">
    <property type="entry name" value="CK1_Ser-Thr_kinase"/>
</dbReference>
<evidence type="ECO:0000313" key="4">
    <source>
        <dbReference type="WBParaSite" id="MBELARI_LOCUS8673"/>
    </source>
</evidence>
<dbReference type="GO" id="GO:0004672">
    <property type="term" value="F:protein kinase activity"/>
    <property type="evidence" value="ECO:0007669"/>
    <property type="project" value="InterPro"/>
</dbReference>
<dbReference type="PANTHER" id="PTHR11909">
    <property type="entry name" value="CASEIN KINASE-RELATED"/>
    <property type="match status" value="1"/>
</dbReference>
<accession>A0AAF3FNA7</accession>
<dbReference type="Gene3D" id="1.10.510.10">
    <property type="entry name" value="Transferase(Phosphotransferase) domain 1"/>
    <property type="match status" value="1"/>
</dbReference>
<evidence type="ECO:0000256" key="1">
    <source>
        <dbReference type="SAM" id="MobiDB-lite"/>
    </source>
</evidence>
<dbReference type="WBParaSite" id="MBELARI_LOCUS8848">
    <property type="protein sequence ID" value="MBELARI_LOCUS8848"/>
    <property type="gene ID" value="MBELARI_LOCUS8848"/>
</dbReference>
<evidence type="ECO:0000259" key="2">
    <source>
        <dbReference type="PROSITE" id="PS50011"/>
    </source>
</evidence>